<evidence type="ECO:0000313" key="4">
    <source>
        <dbReference type="Proteomes" id="UP000216411"/>
    </source>
</evidence>
<dbReference type="NCBIfam" id="TIGR00299">
    <property type="entry name" value="nickel pincer cofactor biosynthesis protein LarC"/>
    <property type="match status" value="1"/>
</dbReference>
<dbReference type="GO" id="GO:0016829">
    <property type="term" value="F:lyase activity"/>
    <property type="evidence" value="ECO:0007669"/>
    <property type="project" value="UniProtKB-UniRule"/>
</dbReference>
<dbReference type="Gene3D" id="3.30.70.1380">
    <property type="entry name" value="Transcriptional regulatory protein pf0864 domain like"/>
    <property type="match status" value="1"/>
</dbReference>
<evidence type="ECO:0000256" key="1">
    <source>
        <dbReference type="ARBA" id="ARBA00022596"/>
    </source>
</evidence>
<dbReference type="OrthoDB" id="9765625at2"/>
<accession>A0A371JFM3</accession>
<evidence type="ECO:0000256" key="2">
    <source>
        <dbReference type="HAMAP-Rule" id="MF_01074"/>
    </source>
</evidence>
<dbReference type="RefSeq" id="WP_094377501.1">
    <property type="nucleotide sequence ID" value="NZ_NOKA02000015.1"/>
</dbReference>
<dbReference type="GO" id="GO:0051604">
    <property type="term" value="P:protein maturation"/>
    <property type="evidence" value="ECO:0007669"/>
    <property type="project" value="UniProtKB-UniRule"/>
</dbReference>
<name>A0A371JFM3_9FIRM</name>
<sequence>MKSKLYLECCFGISGDMFVASLLDLGADEGAMADVLNSLPINGFHTKISRVKKAGLDVCDFAVILDEVHENHDHDMEYLHGEEKDIHKEQDKKHLNHLKSNIHVHRSLPEILDIIEKTSMTEHARQIAGKIFLILAKAESKAHGVELEQVHFHEVGAVDSIVDIVAAAVCIDNLGVKEVIVPVLYEGTGFIRCQHGTLPVPVPAVSNIVAEHGLKLHITENMGEFVTPTGAAIVAAIQTSDQLPKEFVIKKIGIGAGKRNYERPSMLRALLIEEDTIEADIIYKLESNIDDCSPQALGFVMERLFENGAKDVYYIPVFMKKNRPAYQLNVLCKEEEIANLEQIIFEETTTIGIRRQRMERSVLKREIKKYFTSLGEVKIKICKISNMTRYYPEYESVVDLCKKHKIPFQEVYQLIGKEIAKNEINLLQEG</sequence>
<evidence type="ECO:0000313" key="3">
    <source>
        <dbReference type="EMBL" id="RDY31466.1"/>
    </source>
</evidence>
<organism evidence="3 4">
    <name type="scientific">Lachnotalea glycerini</name>
    <dbReference type="NCBI Taxonomy" id="1763509"/>
    <lineage>
        <taxon>Bacteria</taxon>
        <taxon>Bacillati</taxon>
        <taxon>Bacillota</taxon>
        <taxon>Clostridia</taxon>
        <taxon>Lachnospirales</taxon>
        <taxon>Lachnospiraceae</taxon>
        <taxon>Lachnotalea</taxon>
    </lineage>
</organism>
<dbReference type="Pfam" id="PF01969">
    <property type="entry name" value="Ni_insertion"/>
    <property type="match status" value="1"/>
</dbReference>
<dbReference type="EMBL" id="NOKA02000015">
    <property type="protein sequence ID" value="RDY31466.1"/>
    <property type="molecule type" value="Genomic_DNA"/>
</dbReference>
<comment type="function">
    <text evidence="2">Involved in the biosynthesis of a nickel-pincer cofactor ((SCS)Ni(II) pincer complex). Binds Ni(2+), and functions in nickel delivery to pyridinium-3,5-bisthiocarboxylic acid mononucleotide (P2TMN), to form the mature cofactor. Is thus probably required for the activation of nickel-pincer cofactor-dependent enzymes.</text>
</comment>
<dbReference type="HAMAP" id="MF_01074">
    <property type="entry name" value="LarC"/>
    <property type="match status" value="1"/>
</dbReference>
<comment type="catalytic activity">
    <reaction evidence="2">
        <text>Ni(II)-pyridinium-3,5-bisthiocarboxylate mononucleotide = pyridinium-3,5-bisthiocarboxylate mononucleotide + Ni(2+)</text>
        <dbReference type="Rhea" id="RHEA:54784"/>
        <dbReference type="ChEBI" id="CHEBI:49786"/>
        <dbReference type="ChEBI" id="CHEBI:137372"/>
        <dbReference type="ChEBI" id="CHEBI:137373"/>
        <dbReference type="EC" id="4.99.1.12"/>
    </reaction>
</comment>
<dbReference type="Proteomes" id="UP000216411">
    <property type="component" value="Unassembled WGS sequence"/>
</dbReference>
<comment type="similarity">
    <text evidence="2">Belongs to the LarC family.</text>
</comment>
<keyword evidence="1 2" id="KW-0533">Nickel</keyword>
<reference evidence="3 4" key="1">
    <citation type="journal article" date="2017" name="Genome Announc.">
        <title>Draft Genome Sequence of a Sporulating and Motile Strain of Lachnotalea glycerini Isolated from Water in Quebec City, Canada.</title>
        <authorList>
            <person name="Maheux A.F."/>
            <person name="Boudreau D.K."/>
            <person name="Berube E."/>
            <person name="Boissinot M."/>
            <person name="Raymond F."/>
            <person name="Brodeur S."/>
            <person name="Corbeil J."/>
            <person name="Isabel S."/>
            <person name="Omar R.F."/>
            <person name="Bergeron M.G."/>
        </authorList>
    </citation>
    <scope>NUCLEOTIDE SEQUENCE [LARGE SCALE GENOMIC DNA]</scope>
    <source>
        <strain evidence="3 4">CCRI-19302</strain>
    </source>
</reference>
<dbReference type="InterPro" id="IPR002822">
    <property type="entry name" value="Ni_insertion"/>
</dbReference>
<dbReference type="PANTHER" id="PTHR36566:SF1">
    <property type="entry name" value="PYRIDINIUM-3,5-BISTHIOCARBOXYLIC ACID MONONUCLEOTIDE NICKEL INSERTION PROTEIN"/>
    <property type="match status" value="1"/>
</dbReference>
<dbReference type="EC" id="4.99.1.12" evidence="2"/>
<proteinExistence type="inferred from homology"/>
<dbReference type="GO" id="GO:0016151">
    <property type="term" value="F:nickel cation binding"/>
    <property type="evidence" value="ECO:0007669"/>
    <property type="project" value="UniProtKB-UniRule"/>
</dbReference>
<protein>
    <recommendedName>
        <fullName evidence="2">Pyridinium-3,5-bisthiocarboxylic acid mononucleotide nickel insertion protein</fullName>
        <shortName evidence="2">P2TMN nickel insertion protein</shortName>
        <ecNumber evidence="2">4.99.1.12</ecNumber>
    </recommendedName>
    <alternativeName>
        <fullName evidence="2">Nickel-pincer cofactor biosynthesis protein LarC</fullName>
    </alternativeName>
</protein>
<dbReference type="PANTHER" id="PTHR36566">
    <property type="entry name" value="NICKEL INSERTION PROTEIN-RELATED"/>
    <property type="match status" value="1"/>
</dbReference>
<gene>
    <name evidence="2 3" type="primary">larC</name>
    <name evidence="3" type="ORF">CG710_009500</name>
</gene>
<keyword evidence="4" id="KW-1185">Reference proteome</keyword>
<dbReference type="AlphaFoldDB" id="A0A371JFM3"/>
<keyword evidence="2" id="KW-0456">Lyase</keyword>
<comment type="caution">
    <text evidence="3">The sequence shown here is derived from an EMBL/GenBank/DDBJ whole genome shotgun (WGS) entry which is preliminary data.</text>
</comment>